<evidence type="ECO:0000256" key="3">
    <source>
        <dbReference type="ARBA" id="ARBA00023274"/>
    </source>
</evidence>
<evidence type="ECO:0000313" key="6">
    <source>
        <dbReference type="Proteomes" id="UP000791440"/>
    </source>
</evidence>
<evidence type="ECO:0000256" key="4">
    <source>
        <dbReference type="SAM" id="MobiDB-lite"/>
    </source>
</evidence>
<dbReference type="PANTHER" id="PTHR36427">
    <property type="entry name" value="54S RIBOSOMAL PROTEIN L1, MITOCHONDRIAL"/>
    <property type="match status" value="1"/>
</dbReference>
<comment type="similarity">
    <text evidence="1">Belongs to the universal ribosomal protein uL1 family.</text>
</comment>
<name>A0A921ZR75_MANSE</name>
<proteinExistence type="inferred from homology"/>
<dbReference type="AlphaFoldDB" id="A0A921ZR75"/>
<evidence type="ECO:0000256" key="1">
    <source>
        <dbReference type="ARBA" id="ARBA00010531"/>
    </source>
</evidence>
<organism evidence="5 6">
    <name type="scientific">Manduca sexta</name>
    <name type="common">Tobacco hawkmoth</name>
    <name type="synonym">Tobacco hornworm</name>
    <dbReference type="NCBI Taxonomy" id="7130"/>
    <lineage>
        <taxon>Eukaryota</taxon>
        <taxon>Metazoa</taxon>
        <taxon>Ecdysozoa</taxon>
        <taxon>Arthropoda</taxon>
        <taxon>Hexapoda</taxon>
        <taxon>Insecta</taxon>
        <taxon>Pterygota</taxon>
        <taxon>Neoptera</taxon>
        <taxon>Endopterygota</taxon>
        <taxon>Lepidoptera</taxon>
        <taxon>Glossata</taxon>
        <taxon>Ditrysia</taxon>
        <taxon>Bombycoidea</taxon>
        <taxon>Sphingidae</taxon>
        <taxon>Sphinginae</taxon>
        <taxon>Sphingini</taxon>
        <taxon>Manduca</taxon>
    </lineage>
</organism>
<comment type="caution">
    <text evidence="5">The sequence shown here is derived from an EMBL/GenBank/DDBJ whole genome shotgun (WGS) entry which is preliminary data.</text>
</comment>
<keyword evidence="6" id="KW-1185">Reference proteome</keyword>
<protein>
    <recommendedName>
        <fullName evidence="7">39S ribosomal protein L1, mitochondrial</fullName>
    </recommendedName>
</protein>
<dbReference type="PANTHER" id="PTHR36427:SF3">
    <property type="entry name" value="LARGE RIBOSOMAL SUBUNIT PROTEIN UL1M"/>
    <property type="match status" value="1"/>
</dbReference>
<dbReference type="Gene3D" id="3.40.50.790">
    <property type="match status" value="1"/>
</dbReference>
<dbReference type="CDD" id="cd00403">
    <property type="entry name" value="Ribosomal_L1"/>
    <property type="match status" value="1"/>
</dbReference>
<keyword evidence="2" id="KW-0689">Ribosomal protein</keyword>
<dbReference type="InterPro" id="IPR028364">
    <property type="entry name" value="Ribosomal_uL1/biogenesis"/>
</dbReference>
<reference evidence="5" key="1">
    <citation type="journal article" date="2016" name="Insect Biochem. Mol. Biol.">
        <title>Multifaceted biological insights from a draft genome sequence of the tobacco hornworm moth, Manduca sexta.</title>
        <authorList>
            <person name="Kanost M.R."/>
            <person name="Arrese E.L."/>
            <person name="Cao X."/>
            <person name="Chen Y.R."/>
            <person name="Chellapilla S."/>
            <person name="Goldsmith M.R."/>
            <person name="Grosse-Wilde E."/>
            <person name="Heckel D.G."/>
            <person name="Herndon N."/>
            <person name="Jiang H."/>
            <person name="Papanicolaou A."/>
            <person name="Qu J."/>
            <person name="Soulages J.L."/>
            <person name="Vogel H."/>
            <person name="Walters J."/>
            <person name="Waterhouse R.M."/>
            <person name="Ahn S.J."/>
            <person name="Almeida F.C."/>
            <person name="An C."/>
            <person name="Aqrawi P."/>
            <person name="Bretschneider A."/>
            <person name="Bryant W.B."/>
            <person name="Bucks S."/>
            <person name="Chao H."/>
            <person name="Chevignon G."/>
            <person name="Christen J.M."/>
            <person name="Clarke D.F."/>
            <person name="Dittmer N.T."/>
            <person name="Ferguson L.C.F."/>
            <person name="Garavelou S."/>
            <person name="Gordon K.H.J."/>
            <person name="Gunaratna R.T."/>
            <person name="Han Y."/>
            <person name="Hauser F."/>
            <person name="He Y."/>
            <person name="Heidel-Fischer H."/>
            <person name="Hirsh A."/>
            <person name="Hu Y."/>
            <person name="Jiang H."/>
            <person name="Kalra D."/>
            <person name="Klinner C."/>
            <person name="Konig C."/>
            <person name="Kovar C."/>
            <person name="Kroll A.R."/>
            <person name="Kuwar S.S."/>
            <person name="Lee S.L."/>
            <person name="Lehman R."/>
            <person name="Li K."/>
            <person name="Li Z."/>
            <person name="Liang H."/>
            <person name="Lovelace S."/>
            <person name="Lu Z."/>
            <person name="Mansfield J.H."/>
            <person name="McCulloch K.J."/>
            <person name="Mathew T."/>
            <person name="Morton B."/>
            <person name="Muzny D.M."/>
            <person name="Neunemann D."/>
            <person name="Ongeri F."/>
            <person name="Pauchet Y."/>
            <person name="Pu L.L."/>
            <person name="Pyrousis I."/>
            <person name="Rao X.J."/>
            <person name="Redding A."/>
            <person name="Roesel C."/>
            <person name="Sanchez-Gracia A."/>
            <person name="Schaack S."/>
            <person name="Shukla A."/>
            <person name="Tetreau G."/>
            <person name="Wang Y."/>
            <person name="Xiong G.H."/>
            <person name="Traut W."/>
            <person name="Walsh T.K."/>
            <person name="Worley K.C."/>
            <person name="Wu D."/>
            <person name="Wu W."/>
            <person name="Wu Y.Q."/>
            <person name="Zhang X."/>
            <person name="Zou Z."/>
            <person name="Zucker H."/>
            <person name="Briscoe A.D."/>
            <person name="Burmester T."/>
            <person name="Clem R.J."/>
            <person name="Feyereisen R."/>
            <person name="Grimmelikhuijzen C.J.P."/>
            <person name="Hamodrakas S.J."/>
            <person name="Hansson B.S."/>
            <person name="Huguet E."/>
            <person name="Jermiin L.S."/>
            <person name="Lan Q."/>
            <person name="Lehman H.K."/>
            <person name="Lorenzen M."/>
            <person name="Merzendorfer H."/>
            <person name="Michalopoulos I."/>
            <person name="Morton D.B."/>
            <person name="Muthukrishnan S."/>
            <person name="Oakeshott J.G."/>
            <person name="Palmer W."/>
            <person name="Park Y."/>
            <person name="Passarelli A.L."/>
            <person name="Rozas J."/>
            <person name="Schwartz L.M."/>
            <person name="Smith W."/>
            <person name="Southgate A."/>
            <person name="Vilcinskas A."/>
            <person name="Vogt R."/>
            <person name="Wang P."/>
            <person name="Werren J."/>
            <person name="Yu X.Q."/>
            <person name="Zhou J.J."/>
            <person name="Brown S.J."/>
            <person name="Scherer S.E."/>
            <person name="Richards S."/>
            <person name="Blissard G.W."/>
        </authorList>
    </citation>
    <scope>NUCLEOTIDE SEQUENCE</scope>
</reference>
<gene>
    <name evidence="5" type="ORF">O3G_MSEX012954</name>
</gene>
<accession>A0A921ZR75</accession>
<dbReference type="Pfam" id="PF00687">
    <property type="entry name" value="Ribosomal_L1"/>
    <property type="match status" value="1"/>
</dbReference>
<feature type="region of interest" description="Disordered" evidence="4">
    <location>
        <begin position="331"/>
        <end position="350"/>
    </location>
</feature>
<keyword evidence="3" id="KW-0687">Ribonucleoprotein</keyword>
<evidence type="ECO:0000256" key="2">
    <source>
        <dbReference type="ARBA" id="ARBA00022980"/>
    </source>
</evidence>
<evidence type="ECO:0000313" key="5">
    <source>
        <dbReference type="EMBL" id="KAG6461949.1"/>
    </source>
</evidence>
<dbReference type="SUPFAM" id="SSF56808">
    <property type="entry name" value="Ribosomal protein L1"/>
    <property type="match status" value="1"/>
</dbReference>
<dbReference type="InterPro" id="IPR023674">
    <property type="entry name" value="Ribosomal_uL1-like"/>
</dbReference>
<dbReference type="Gene3D" id="3.30.190.20">
    <property type="match status" value="1"/>
</dbReference>
<evidence type="ECO:0008006" key="7">
    <source>
        <dbReference type="Google" id="ProtNLM"/>
    </source>
</evidence>
<reference evidence="5" key="2">
    <citation type="submission" date="2020-12" db="EMBL/GenBank/DDBJ databases">
        <authorList>
            <person name="Kanost M."/>
        </authorList>
    </citation>
    <scope>NUCLEOTIDE SEQUENCE</scope>
</reference>
<dbReference type="GO" id="GO:1990904">
    <property type="term" value="C:ribonucleoprotein complex"/>
    <property type="evidence" value="ECO:0007669"/>
    <property type="project" value="UniProtKB-KW"/>
</dbReference>
<dbReference type="InterPro" id="IPR016095">
    <property type="entry name" value="Ribosomal_uL1_3-a/b-sand"/>
</dbReference>
<dbReference type="GO" id="GO:0005840">
    <property type="term" value="C:ribosome"/>
    <property type="evidence" value="ECO:0007669"/>
    <property type="project" value="UniProtKB-KW"/>
</dbReference>
<sequence>MASTLFRCILNNAVSVYKTNTTNLRTIHTNTAYYAARKGTRAKARAKKVKVEVTKVGFIPHNQRGRKEVTQVRDRHADDSYKPLPVDDVYLLKYYRWVVYTVEDAVKAHQETHHPTMFNVPDALVYAKIEFNMEAAKKNRYIDGFVKLSLLPHPFPRDEERTILVFCKNPDLARDTVAAGATMAGGGEIIKKIQDGQIKLSDYDYIVAHPNILTELVPIRGLMKKRFPNVRSGTLDPNLTELVKKFAGGIQYRLMKDEVQPNYGCIEVPIGRLNMEPKQIADNVDVLLKDMQLMRPRRDGLFITRCLIKSPPSKEIFKIDPFVYVDRELSKEVQEDSDDEDEPVAAASKA</sequence>
<dbReference type="Proteomes" id="UP000791440">
    <property type="component" value="Unassembled WGS sequence"/>
</dbReference>
<dbReference type="EMBL" id="JH668792">
    <property type="protein sequence ID" value="KAG6461949.1"/>
    <property type="molecule type" value="Genomic_DNA"/>
</dbReference>